<evidence type="ECO:0000313" key="8">
    <source>
        <dbReference type="EMBL" id="RZB56998.1"/>
    </source>
</evidence>
<dbReference type="Pfam" id="PF16913">
    <property type="entry name" value="PUNUT"/>
    <property type="match status" value="2"/>
</dbReference>
<comment type="subcellular location">
    <subcellularLocation>
        <location evidence="1">Membrane</location>
    </subcellularLocation>
</comment>
<dbReference type="GO" id="GO:0016020">
    <property type="term" value="C:membrane"/>
    <property type="evidence" value="ECO:0007669"/>
    <property type="project" value="UniProtKB-SubCell"/>
</dbReference>
<dbReference type="PANTHER" id="PTHR31376">
    <property type="entry name" value="OS09G0467300 PROTEIN-RELATED"/>
    <property type="match status" value="1"/>
</dbReference>
<dbReference type="PANTHER" id="PTHR31376:SF16">
    <property type="entry name" value="PURINE PERMEASE-RELATED"/>
    <property type="match status" value="1"/>
</dbReference>
<evidence type="ECO:0000256" key="1">
    <source>
        <dbReference type="ARBA" id="ARBA00004370"/>
    </source>
</evidence>
<evidence type="ECO:0000313" key="9">
    <source>
        <dbReference type="Proteomes" id="UP000289340"/>
    </source>
</evidence>
<evidence type="ECO:0000256" key="4">
    <source>
        <dbReference type="ARBA" id="ARBA00022692"/>
    </source>
</evidence>
<evidence type="ECO:0000256" key="5">
    <source>
        <dbReference type="ARBA" id="ARBA00022989"/>
    </source>
</evidence>
<evidence type="ECO:0000256" key="7">
    <source>
        <dbReference type="SAM" id="Phobius"/>
    </source>
</evidence>
<dbReference type="InterPro" id="IPR030182">
    <property type="entry name" value="PUP_plant"/>
</dbReference>
<proteinExistence type="inferred from homology"/>
<keyword evidence="4 7" id="KW-0812">Transmembrane</keyword>
<sequence>MQLYPTIIATCSNIVGLFVSGDWKTLEMEMKEFENGNLELTITPFLAFMVFHDKINGVKVIAFLLAIWGFLSYMYQYYLDGTKAKEDKSDDSLEFDRWDLETITFDLLLSENGALSAIPTEGNCAKPNSNRGELR</sequence>
<gene>
    <name evidence="8" type="ORF">D0Y65_045901</name>
</gene>
<dbReference type="GO" id="GO:0015211">
    <property type="term" value="F:purine nucleoside transmembrane transporter activity"/>
    <property type="evidence" value="ECO:0007669"/>
    <property type="project" value="InterPro"/>
</dbReference>
<dbReference type="AlphaFoldDB" id="A0A445G740"/>
<keyword evidence="9" id="KW-1185">Reference proteome</keyword>
<organism evidence="8 9">
    <name type="scientific">Glycine soja</name>
    <name type="common">Wild soybean</name>
    <dbReference type="NCBI Taxonomy" id="3848"/>
    <lineage>
        <taxon>Eukaryota</taxon>
        <taxon>Viridiplantae</taxon>
        <taxon>Streptophyta</taxon>
        <taxon>Embryophyta</taxon>
        <taxon>Tracheophyta</taxon>
        <taxon>Spermatophyta</taxon>
        <taxon>Magnoliopsida</taxon>
        <taxon>eudicotyledons</taxon>
        <taxon>Gunneridae</taxon>
        <taxon>Pentapetalae</taxon>
        <taxon>rosids</taxon>
        <taxon>fabids</taxon>
        <taxon>Fabales</taxon>
        <taxon>Fabaceae</taxon>
        <taxon>Papilionoideae</taxon>
        <taxon>50 kb inversion clade</taxon>
        <taxon>NPAAA clade</taxon>
        <taxon>indigoferoid/millettioid clade</taxon>
        <taxon>Phaseoleae</taxon>
        <taxon>Glycine</taxon>
        <taxon>Glycine subgen. Soja</taxon>
    </lineage>
</organism>
<dbReference type="GO" id="GO:0005345">
    <property type="term" value="F:purine nucleobase transmembrane transporter activity"/>
    <property type="evidence" value="ECO:0007669"/>
    <property type="project" value="UniProtKB-ARBA"/>
</dbReference>
<dbReference type="EMBL" id="QZWG01000017">
    <property type="protein sequence ID" value="RZB56998.1"/>
    <property type="molecule type" value="Genomic_DNA"/>
</dbReference>
<reference evidence="8 9" key="1">
    <citation type="submission" date="2018-09" db="EMBL/GenBank/DDBJ databases">
        <title>A high-quality reference genome of wild soybean provides a powerful tool to mine soybean genomes.</title>
        <authorList>
            <person name="Xie M."/>
            <person name="Chung C.Y.L."/>
            <person name="Li M.-W."/>
            <person name="Wong F.-L."/>
            <person name="Chan T.-F."/>
            <person name="Lam H.-M."/>
        </authorList>
    </citation>
    <scope>NUCLEOTIDE SEQUENCE [LARGE SCALE GENOMIC DNA]</scope>
    <source>
        <strain evidence="9">cv. W05</strain>
        <tissue evidence="8">Hypocotyl of etiolated seedlings</tissue>
    </source>
</reference>
<feature type="transmembrane region" description="Helical" evidence="7">
    <location>
        <begin position="60"/>
        <end position="79"/>
    </location>
</feature>
<keyword evidence="3" id="KW-0813">Transport</keyword>
<evidence type="ECO:0000256" key="2">
    <source>
        <dbReference type="ARBA" id="ARBA00006213"/>
    </source>
</evidence>
<comment type="caution">
    <text evidence="8">The sequence shown here is derived from an EMBL/GenBank/DDBJ whole genome shotgun (WGS) entry which is preliminary data.</text>
</comment>
<name>A0A445G740_GLYSO</name>
<evidence type="ECO:0000256" key="3">
    <source>
        <dbReference type="ARBA" id="ARBA00022448"/>
    </source>
</evidence>
<keyword evidence="6 7" id="KW-0472">Membrane</keyword>
<protein>
    <submittedName>
        <fullName evidence="8">Putative purine permease 11</fullName>
    </submittedName>
</protein>
<dbReference type="Proteomes" id="UP000289340">
    <property type="component" value="Chromosome 17"/>
</dbReference>
<accession>A0A445G740</accession>
<keyword evidence="5 7" id="KW-1133">Transmembrane helix</keyword>
<comment type="similarity">
    <text evidence="2">Belongs to the purine permeases (TC 2.A.7.14) family.</text>
</comment>
<evidence type="ECO:0000256" key="6">
    <source>
        <dbReference type="ARBA" id="ARBA00023136"/>
    </source>
</evidence>